<accession>A0AA43Q8Q6</accession>
<evidence type="ECO:0000256" key="1">
    <source>
        <dbReference type="SAM" id="Phobius"/>
    </source>
</evidence>
<keyword evidence="1" id="KW-0472">Membrane</keyword>
<organism evidence="2 3">
    <name type="scientific">Candidatus Methylobacter titanis</name>
    <dbReference type="NCBI Taxonomy" id="3053457"/>
    <lineage>
        <taxon>Bacteria</taxon>
        <taxon>Pseudomonadati</taxon>
        <taxon>Pseudomonadota</taxon>
        <taxon>Gammaproteobacteria</taxon>
        <taxon>Methylococcales</taxon>
        <taxon>Methylococcaceae</taxon>
        <taxon>Methylobacter</taxon>
    </lineage>
</organism>
<keyword evidence="3" id="KW-1185">Reference proteome</keyword>
<dbReference type="EMBL" id="JAQSDF010000046">
    <property type="protein sequence ID" value="MDI1231856.1"/>
    <property type="molecule type" value="Genomic_DNA"/>
</dbReference>
<dbReference type="AlphaFoldDB" id="A0AA43Q8Q6"/>
<sequence>MPIKVNQAEIQSTCNTLVVLVLTPRFLCKEILVLKTLRSPRNRPYLHALVCVLLVSWLSMLISATCAMPGSARASSANTMPAGCSEPEHPSLQHNGHTAMPDQNCSSKSCLDSQPNPAFEFKIDKPHIPLFILCLLGLIGYLLHYYVPIQRIPRATAPPIGRRVLLIYRYCTLLN</sequence>
<evidence type="ECO:0000313" key="2">
    <source>
        <dbReference type="EMBL" id="MDI1231856.1"/>
    </source>
</evidence>
<keyword evidence="1" id="KW-0812">Transmembrane</keyword>
<protein>
    <submittedName>
        <fullName evidence="2">Uncharacterized protein</fullName>
    </submittedName>
</protein>
<proteinExistence type="predicted"/>
<name>A0AA43Q8Q6_9GAMM</name>
<keyword evidence="1" id="KW-1133">Transmembrane helix</keyword>
<evidence type="ECO:0000313" key="3">
    <source>
        <dbReference type="Proteomes" id="UP001160519"/>
    </source>
</evidence>
<comment type="caution">
    <text evidence="2">The sequence shown here is derived from an EMBL/GenBank/DDBJ whole genome shotgun (WGS) entry which is preliminary data.</text>
</comment>
<reference evidence="2" key="1">
    <citation type="submission" date="2023-01" db="EMBL/GenBank/DDBJ databases">
        <title>Biogeochemical cycle of methane in antarctic sediments.</title>
        <authorList>
            <person name="Roldan D.M."/>
            <person name="Menes R.J."/>
        </authorList>
    </citation>
    <scope>NUCLEOTIDE SEQUENCE [LARGE SCALE GENOMIC DNA]</scope>
    <source>
        <strain evidence="2">K-2018 MAG008</strain>
    </source>
</reference>
<feature type="transmembrane region" description="Helical" evidence="1">
    <location>
        <begin position="45"/>
        <end position="70"/>
    </location>
</feature>
<gene>
    <name evidence="2" type="ORF">PSU93_11965</name>
</gene>
<feature type="transmembrane region" description="Helical" evidence="1">
    <location>
        <begin position="128"/>
        <end position="147"/>
    </location>
</feature>
<dbReference type="Proteomes" id="UP001160519">
    <property type="component" value="Unassembled WGS sequence"/>
</dbReference>